<evidence type="ECO:0000256" key="1">
    <source>
        <dbReference type="ARBA" id="ARBA00023115"/>
    </source>
</evidence>
<accession>A0ABT8TSW2</accession>
<dbReference type="PANTHER" id="PTHR43317:SF1">
    <property type="entry name" value="THERMOSPERMINE SYNTHASE ACAULIS5"/>
    <property type="match status" value="1"/>
</dbReference>
<keyword evidence="3" id="KW-1185">Reference proteome</keyword>
<dbReference type="EMBL" id="JAULSC010000016">
    <property type="protein sequence ID" value="MDO3397043.1"/>
    <property type="molecule type" value="Genomic_DNA"/>
</dbReference>
<evidence type="ECO:0000313" key="2">
    <source>
        <dbReference type="EMBL" id="MDO3397043.1"/>
    </source>
</evidence>
<keyword evidence="1" id="KW-0620">Polyamine biosynthesis</keyword>
<name>A0ABT8TSW2_9ACTN</name>
<evidence type="ECO:0000313" key="3">
    <source>
        <dbReference type="Proteomes" id="UP001168363"/>
    </source>
</evidence>
<organism evidence="2 3">
    <name type="scientific">Nocardioides cremeus</name>
    <dbReference type="NCBI Taxonomy" id="3058044"/>
    <lineage>
        <taxon>Bacteria</taxon>
        <taxon>Bacillati</taxon>
        <taxon>Actinomycetota</taxon>
        <taxon>Actinomycetes</taxon>
        <taxon>Propionibacteriales</taxon>
        <taxon>Nocardioidaceae</taxon>
        <taxon>Nocardioides</taxon>
    </lineage>
</organism>
<dbReference type="Proteomes" id="UP001168363">
    <property type="component" value="Unassembled WGS sequence"/>
</dbReference>
<dbReference type="InterPro" id="IPR029063">
    <property type="entry name" value="SAM-dependent_MTases_sf"/>
</dbReference>
<dbReference type="Gene3D" id="3.40.50.150">
    <property type="entry name" value="Vaccinia Virus protein VP39"/>
    <property type="match status" value="1"/>
</dbReference>
<comment type="caution">
    <text evidence="2">The sequence shown here is derived from an EMBL/GenBank/DDBJ whole genome shotgun (WGS) entry which is preliminary data.</text>
</comment>
<sequence length="268" mass="27977">MSDETGGGTGAAVEIVATERPEAYLVRVGGRDQSLVDLADPRHLAFDYVRRIADVVDDHATPGEPLRVLHVGGAGLTLPRYVHATRPGSWQVVLEPDEALTARVRAELPLPRRSGIRVRAQDGRTGLSGVRDDAVDLVVVDAFADGEVPGDLVTLEAVQELARVLVPGGLLLANLSDRAPFPLVRDLVAALGEHLPHVLVAAEPATLRARRAGNLLVVAGAAGVPRAALAARARSAGAPYRVLDDVAVASSFGGGRVRRDPGGTHSGC</sequence>
<proteinExistence type="predicted"/>
<dbReference type="NCBIfam" id="NF037959">
    <property type="entry name" value="MFS_SpdSyn"/>
    <property type="match status" value="1"/>
</dbReference>
<reference evidence="2" key="1">
    <citation type="submission" date="2023-06" db="EMBL/GenBank/DDBJ databases">
        <title>Genome sequence of Nocardioides sp. SOB44.</title>
        <authorList>
            <person name="Zhang G."/>
        </authorList>
    </citation>
    <scope>NUCLEOTIDE SEQUENCE</scope>
    <source>
        <strain evidence="2">SOB44</strain>
    </source>
</reference>
<protein>
    <submittedName>
        <fullName evidence="2">Fused MFS/spermidine synthase</fullName>
    </submittedName>
</protein>
<dbReference type="RefSeq" id="WP_302709223.1">
    <property type="nucleotide sequence ID" value="NZ_JAULSC010000016.1"/>
</dbReference>
<dbReference type="SUPFAM" id="SSF53335">
    <property type="entry name" value="S-adenosyl-L-methionine-dependent methyltransferases"/>
    <property type="match status" value="1"/>
</dbReference>
<dbReference type="PANTHER" id="PTHR43317">
    <property type="entry name" value="THERMOSPERMINE SYNTHASE ACAULIS5"/>
    <property type="match status" value="1"/>
</dbReference>
<gene>
    <name evidence="2" type="ORF">QWJ41_15050</name>
</gene>